<evidence type="ECO:0000313" key="2">
    <source>
        <dbReference type="EMBL" id="MET4540561.1"/>
    </source>
</evidence>
<keyword evidence="1" id="KW-0472">Membrane</keyword>
<feature type="transmembrane region" description="Helical" evidence="1">
    <location>
        <begin position="61"/>
        <end position="80"/>
    </location>
</feature>
<dbReference type="RefSeq" id="WP_354229687.1">
    <property type="nucleotide sequence ID" value="NZ_JBEPSN010000005.1"/>
</dbReference>
<sequence length="337" mass="36087">MDRTISRRVILACSIPYPVVHIVLGLANLHRVTSATQTLAAMVICVAVIVVVSISDAQRPLGVASAWAATVGVVIIEVLVKSALPVGTHPGYAAWHCGAIQMLLVTVALRGRKGIAWFGIGVFAVVDFVASLAQQLTLNAALAMVVTPLLWMGMATALSFILRRCARQTAAFTDQEQSSAQILATQNARDLAQNEWMRDLSRATRPMLERIAEGAIGPAEQEACVLLEAELRDQIRGRALATPAVLHAARAARGRGVRVDILDDRATDLPEDLLAEATAQLIGALDRAEDGAVKCRALPEGADVAVTILAFSEDANDEALFMEIRHELNDAASHQLW</sequence>
<comment type="caution">
    <text evidence="2">The sequence shown here is derived from an EMBL/GenBank/DDBJ whole genome shotgun (WGS) entry which is preliminary data.</text>
</comment>
<feature type="transmembrane region" description="Helical" evidence="1">
    <location>
        <begin position="140"/>
        <end position="162"/>
    </location>
</feature>
<evidence type="ECO:0008006" key="4">
    <source>
        <dbReference type="Google" id="ProtNLM"/>
    </source>
</evidence>
<keyword evidence="3" id="KW-1185">Reference proteome</keyword>
<proteinExistence type="predicted"/>
<feature type="transmembrane region" description="Helical" evidence="1">
    <location>
        <begin position="9"/>
        <end position="29"/>
    </location>
</feature>
<keyword evidence="1" id="KW-1133">Transmembrane helix</keyword>
<feature type="transmembrane region" description="Helical" evidence="1">
    <location>
        <begin position="92"/>
        <end position="109"/>
    </location>
</feature>
<gene>
    <name evidence="2" type="ORF">ABIE37_002348</name>
</gene>
<protein>
    <recommendedName>
        <fullName evidence="4">Histidine kinase</fullName>
    </recommendedName>
</protein>
<evidence type="ECO:0000313" key="3">
    <source>
        <dbReference type="Proteomes" id="UP001549307"/>
    </source>
</evidence>
<reference evidence="2 3" key="1">
    <citation type="submission" date="2024-06" db="EMBL/GenBank/DDBJ databases">
        <title>Sorghum-associated microbial communities from plants grown in Nebraska, USA.</title>
        <authorList>
            <person name="Schachtman D."/>
        </authorList>
    </citation>
    <scope>NUCLEOTIDE SEQUENCE [LARGE SCALE GENOMIC DNA]</scope>
    <source>
        <strain evidence="2 3">3552</strain>
    </source>
</reference>
<evidence type="ECO:0000256" key="1">
    <source>
        <dbReference type="SAM" id="Phobius"/>
    </source>
</evidence>
<dbReference type="GeneID" id="92753285"/>
<accession>A0ABV2P707</accession>
<dbReference type="Proteomes" id="UP001549307">
    <property type="component" value="Unassembled WGS sequence"/>
</dbReference>
<dbReference type="EMBL" id="JBEPSN010000005">
    <property type="protein sequence ID" value="MET4540561.1"/>
    <property type="molecule type" value="Genomic_DNA"/>
</dbReference>
<feature type="transmembrane region" description="Helical" evidence="1">
    <location>
        <begin position="35"/>
        <end position="54"/>
    </location>
</feature>
<feature type="transmembrane region" description="Helical" evidence="1">
    <location>
        <begin position="116"/>
        <end position="134"/>
    </location>
</feature>
<organism evidence="2 3">
    <name type="scientific">Arthrobacter bambusae</name>
    <dbReference type="NCBI Taxonomy" id="1338426"/>
    <lineage>
        <taxon>Bacteria</taxon>
        <taxon>Bacillati</taxon>
        <taxon>Actinomycetota</taxon>
        <taxon>Actinomycetes</taxon>
        <taxon>Micrococcales</taxon>
        <taxon>Micrococcaceae</taxon>
        <taxon>Arthrobacter</taxon>
    </lineage>
</organism>
<name>A0ABV2P707_9MICC</name>
<keyword evidence="1" id="KW-0812">Transmembrane</keyword>